<dbReference type="InterPro" id="IPR051695">
    <property type="entry name" value="Phosphoglycerate_Mutase"/>
</dbReference>
<organism evidence="2 3">
    <name type="scientific">Kribbella pratensis</name>
    <dbReference type="NCBI Taxonomy" id="2512112"/>
    <lineage>
        <taxon>Bacteria</taxon>
        <taxon>Bacillati</taxon>
        <taxon>Actinomycetota</taxon>
        <taxon>Actinomycetes</taxon>
        <taxon>Propionibacteriales</taxon>
        <taxon>Kribbellaceae</taxon>
        <taxon>Kribbella</taxon>
    </lineage>
</organism>
<reference evidence="2 3" key="1">
    <citation type="submission" date="2019-03" db="EMBL/GenBank/DDBJ databases">
        <title>Genomic Encyclopedia of Type Strains, Phase III (KMG-III): the genomes of soil and plant-associated and newly described type strains.</title>
        <authorList>
            <person name="Whitman W."/>
        </authorList>
    </citation>
    <scope>NUCLEOTIDE SEQUENCE [LARGE SCALE GENOMIC DNA]</scope>
    <source>
        <strain evidence="2 3">VKMAc-2574</strain>
    </source>
</reference>
<evidence type="ECO:0000256" key="1">
    <source>
        <dbReference type="ARBA" id="ARBA00022801"/>
    </source>
</evidence>
<evidence type="ECO:0000313" key="2">
    <source>
        <dbReference type="EMBL" id="TDW89377.1"/>
    </source>
</evidence>
<dbReference type="CDD" id="cd07067">
    <property type="entry name" value="HP_PGM_like"/>
    <property type="match status" value="1"/>
</dbReference>
<dbReference type="SMART" id="SM00855">
    <property type="entry name" value="PGAM"/>
    <property type="match status" value="1"/>
</dbReference>
<dbReference type="Pfam" id="PF00300">
    <property type="entry name" value="His_Phos_1"/>
    <property type="match status" value="1"/>
</dbReference>
<name>A0ABY2FDD6_9ACTN</name>
<keyword evidence="1" id="KW-0378">Hydrolase</keyword>
<protein>
    <submittedName>
        <fullName evidence="2">Phosphoglycerate mutase</fullName>
    </submittedName>
</protein>
<accession>A0ABY2FDD6</accession>
<comment type="caution">
    <text evidence="2">The sequence shown here is derived from an EMBL/GenBank/DDBJ whole genome shotgun (WGS) entry which is preliminary data.</text>
</comment>
<dbReference type="InterPro" id="IPR013078">
    <property type="entry name" value="His_Pase_superF_clade-1"/>
</dbReference>
<dbReference type="InterPro" id="IPR029033">
    <property type="entry name" value="His_PPase_superfam"/>
</dbReference>
<gene>
    <name evidence="2" type="ORF">EV137_3171</name>
</gene>
<dbReference type="RefSeq" id="WP_134129797.1">
    <property type="nucleotide sequence ID" value="NZ_SODU01000002.1"/>
</dbReference>
<dbReference type="Gene3D" id="3.40.50.1240">
    <property type="entry name" value="Phosphoglycerate mutase-like"/>
    <property type="match status" value="1"/>
</dbReference>
<dbReference type="PANTHER" id="PTHR46517">
    <property type="entry name" value="FRUCTOSE-2,6-BISPHOSPHATASE TIGAR"/>
    <property type="match status" value="1"/>
</dbReference>
<proteinExistence type="predicted"/>
<dbReference type="SUPFAM" id="SSF53254">
    <property type="entry name" value="Phosphoglycerate mutase-like"/>
    <property type="match status" value="1"/>
</dbReference>
<dbReference type="Proteomes" id="UP000295060">
    <property type="component" value="Unassembled WGS sequence"/>
</dbReference>
<keyword evidence="3" id="KW-1185">Reference proteome</keyword>
<evidence type="ECO:0000313" key="3">
    <source>
        <dbReference type="Proteomes" id="UP000295060"/>
    </source>
</evidence>
<dbReference type="EMBL" id="SODU01000002">
    <property type="protein sequence ID" value="TDW89377.1"/>
    <property type="molecule type" value="Genomic_DNA"/>
</dbReference>
<dbReference type="PANTHER" id="PTHR46517:SF1">
    <property type="entry name" value="FRUCTOSE-2,6-BISPHOSPHATASE TIGAR"/>
    <property type="match status" value="1"/>
</dbReference>
<sequence>MKLIYETHATTVDNERGIATGWLPGELSAAGREQARELGERRREVDVVFSSDLRRAVQTVELSGLTVSHFQDWRLRECNYGELNGAPRDALEPRVERVGTPFPGGQSYDDVLELTRSFLADLKRWYEDQVVLVVAHSANRWSLEHLVGSRAPMEQLVADGVNWQPGWEY</sequence>